<dbReference type="AlphaFoldDB" id="A0A9J6NWB2"/>
<name>A0A9J6NWB2_9CLOT</name>
<dbReference type="InterPro" id="IPR023214">
    <property type="entry name" value="HAD_sf"/>
</dbReference>
<accession>A0A9J6NWB2</accession>
<keyword evidence="2" id="KW-1185">Reference proteome</keyword>
<evidence type="ECO:0000313" key="1">
    <source>
        <dbReference type="EMBL" id="MCM1988286.1"/>
    </source>
</evidence>
<sequence length="268" mass="31460">MIFASDLDRTLIYSTRFINEENSDFIPIEKKEGRIISYISKRTIQLLKNINESTLFVPVTTRTEAEFNRIDIFKAEIIPKYAIVANGAKIIVNDGERKLEPYWEKYIEMRMKEIISPEDILKEIEKVTPKNVILSYRICDKTFVYGKIRLNTELPHEFIVELKKICHKYNYKLDLQTRKIHIIPEFINKWLPLEFLKKKEKEDKIISAGDSFLDLPMLNNSHKGFIPSHGLALDYDDSRKENMFITKNKGIEASEEILLKVIDELKVS</sequence>
<dbReference type="Pfam" id="PF08282">
    <property type="entry name" value="Hydrolase_3"/>
    <property type="match status" value="1"/>
</dbReference>
<evidence type="ECO:0000313" key="2">
    <source>
        <dbReference type="Proteomes" id="UP001056429"/>
    </source>
</evidence>
<organism evidence="1 2">
    <name type="scientific">Oceanirhabdus seepicola</name>
    <dbReference type="NCBI Taxonomy" id="2828781"/>
    <lineage>
        <taxon>Bacteria</taxon>
        <taxon>Bacillati</taxon>
        <taxon>Bacillota</taxon>
        <taxon>Clostridia</taxon>
        <taxon>Eubacteriales</taxon>
        <taxon>Clostridiaceae</taxon>
        <taxon>Oceanirhabdus</taxon>
    </lineage>
</organism>
<dbReference type="InterPro" id="IPR036412">
    <property type="entry name" value="HAD-like_sf"/>
</dbReference>
<dbReference type="EMBL" id="JAGSOJ010000001">
    <property type="protein sequence ID" value="MCM1988286.1"/>
    <property type="molecule type" value="Genomic_DNA"/>
</dbReference>
<reference evidence="1" key="1">
    <citation type="journal article" date="2021" name="mSystems">
        <title>Bacteria and Archaea Synergistically Convert Glycine Betaine to Biogenic Methane in the Formosa Cold Seep of the South China Sea.</title>
        <authorList>
            <person name="Li L."/>
            <person name="Zhang W."/>
            <person name="Zhang S."/>
            <person name="Song L."/>
            <person name="Sun Q."/>
            <person name="Zhang H."/>
            <person name="Xiang H."/>
            <person name="Dong X."/>
        </authorList>
    </citation>
    <scope>NUCLEOTIDE SEQUENCE</scope>
    <source>
        <strain evidence="1">ZWT</strain>
    </source>
</reference>
<protein>
    <submittedName>
        <fullName evidence="1">HAD hydrolase family protein</fullName>
    </submittedName>
</protein>
<gene>
    <name evidence="1" type="ORF">KDK92_00930</name>
</gene>
<dbReference type="SUPFAM" id="SSF56784">
    <property type="entry name" value="HAD-like"/>
    <property type="match status" value="1"/>
</dbReference>
<dbReference type="Proteomes" id="UP001056429">
    <property type="component" value="Unassembled WGS sequence"/>
</dbReference>
<keyword evidence="1" id="KW-0378">Hydrolase</keyword>
<dbReference type="Gene3D" id="3.40.50.1000">
    <property type="entry name" value="HAD superfamily/HAD-like"/>
    <property type="match status" value="1"/>
</dbReference>
<proteinExistence type="predicted"/>
<reference evidence="1" key="2">
    <citation type="submission" date="2021-04" db="EMBL/GenBank/DDBJ databases">
        <authorList>
            <person name="Dong X."/>
        </authorList>
    </citation>
    <scope>NUCLEOTIDE SEQUENCE</scope>
    <source>
        <strain evidence="1">ZWT</strain>
    </source>
</reference>
<dbReference type="RefSeq" id="WP_250857142.1">
    <property type="nucleotide sequence ID" value="NZ_JAGSOJ010000001.1"/>
</dbReference>
<dbReference type="GO" id="GO:0016787">
    <property type="term" value="F:hydrolase activity"/>
    <property type="evidence" value="ECO:0007669"/>
    <property type="project" value="UniProtKB-KW"/>
</dbReference>
<comment type="caution">
    <text evidence="1">The sequence shown here is derived from an EMBL/GenBank/DDBJ whole genome shotgun (WGS) entry which is preliminary data.</text>
</comment>